<protein>
    <recommendedName>
        <fullName evidence="3">Heterokaryon incompatibility domain-containing protein</fullName>
    </recommendedName>
</protein>
<reference evidence="1 2" key="1">
    <citation type="submission" date="2024-05" db="EMBL/GenBank/DDBJ databases">
        <title>A draft genome resource for the thread blight pathogen Marasmius tenuissimus strain MS-2.</title>
        <authorList>
            <person name="Yulfo-Soto G.E."/>
            <person name="Baruah I.K."/>
            <person name="Amoako-Attah I."/>
            <person name="Bukari Y."/>
            <person name="Meinhardt L.W."/>
            <person name="Bailey B.A."/>
            <person name="Cohen S.P."/>
        </authorList>
    </citation>
    <scope>NUCLEOTIDE SEQUENCE [LARGE SCALE GENOMIC DNA]</scope>
    <source>
        <strain evidence="1 2">MS-2</strain>
    </source>
</reference>
<organism evidence="1 2">
    <name type="scientific">Marasmius tenuissimus</name>
    <dbReference type="NCBI Taxonomy" id="585030"/>
    <lineage>
        <taxon>Eukaryota</taxon>
        <taxon>Fungi</taxon>
        <taxon>Dikarya</taxon>
        <taxon>Basidiomycota</taxon>
        <taxon>Agaricomycotina</taxon>
        <taxon>Agaricomycetes</taxon>
        <taxon>Agaricomycetidae</taxon>
        <taxon>Agaricales</taxon>
        <taxon>Marasmiineae</taxon>
        <taxon>Marasmiaceae</taxon>
        <taxon>Marasmius</taxon>
    </lineage>
</organism>
<evidence type="ECO:0000313" key="1">
    <source>
        <dbReference type="EMBL" id="KAL0057460.1"/>
    </source>
</evidence>
<comment type="caution">
    <text evidence="1">The sequence shown here is derived from an EMBL/GenBank/DDBJ whole genome shotgun (WGS) entry which is preliminary data.</text>
</comment>
<dbReference type="EMBL" id="JBBXMP010000529">
    <property type="protein sequence ID" value="KAL0057460.1"/>
    <property type="molecule type" value="Genomic_DNA"/>
</dbReference>
<sequence length="881" mass="99529">MDIGQGTVPRYETVTYDPGTKLIEAGGRVYVWSGSGIPPAYLPSPGVISKPELIVGAYDFKSLACFDFERPYLPLIPRYDLLLRTHPAFECLAIKNNRFPVIEQSIGKWAMDPELANKWDILERWLRNMVKQLIDVGNPGADIMADFKLWPFPASYGYRKYKGGRQNIQDIAARARDSFLPLISACTFLISWCRRREALDKNFDWLSEMTTSALIRSHETKPGHHLSWIHDLIHSFAGDSNAERIGTILDATEDRTPAFYSLFRDLNMPICIHLGSLIEGTIQHIPDQSSRRITSHQVNPHVQIFREALPRARDLHAFRKVLIARSQPETSTNPVVEWSEGDPQPPLTGDALRNAIQSIPVESGSGQLRGEHWSDFMKRRKESNENLALTESQKHRTIRLNRERQATRHAEPGTRGPRVWYWEREEHDFRVRKQLTRELAKVCWSKHSNQQAIFDSWSNSWDICSEFGSDTSDDVHDSSEPVGSIMAEREVQSCLGQTGRTLEGDYRPVELVKDFTASGQMQCNQIDGTTVQGNGFDSGETSDGVVSPATLLCPEGEVGHEVIPPSADQVALLISGDDTPSVQLEFPETLEDIAFARFGFTNNLFELKRELVPWGDVKELLGNGRWPKNPANVRFDEPELRDETRERIQSFFHSLRSADPSPDNNSLLNIPSLDLSTADSDIQARWDHLIAVRKLVNGEYFQIWEPGTTFSLLIPDPAAILQMIRQDWGSTVTDIAIELYRRGMPFCTAIRGPLPAVKKSEPTVTEPRLGHRPQNYSPDFYDFIAYESARNDFLRSNRGRAAVLAGGLIARIAREVIPEEAVVYGPDMTVLQTGTCLFTHDGSGYWDHVLTEEEIDLVCGVYYFQTRECFSVNMLPVSSPL</sequence>
<accession>A0ABR2Z7Y8</accession>
<proteinExistence type="predicted"/>
<evidence type="ECO:0000313" key="2">
    <source>
        <dbReference type="Proteomes" id="UP001437256"/>
    </source>
</evidence>
<name>A0ABR2Z7Y8_9AGAR</name>
<dbReference type="Proteomes" id="UP001437256">
    <property type="component" value="Unassembled WGS sequence"/>
</dbReference>
<gene>
    <name evidence="1" type="ORF">AAF712_015894</name>
</gene>
<evidence type="ECO:0008006" key="3">
    <source>
        <dbReference type="Google" id="ProtNLM"/>
    </source>
</evidence>
<keyword evidence="2" id="KW-1185">Reference proteome</keyword>